<feature type="transmembrane region" description="Helical" evidence="1">
    <location>
        <begin position="6"/>
        <end position="25"/>
    </location>
</feature>
<evidence type="ECO:0000256" key="1">
    <source>
        <dbReference type="SAM" id="Phobius"/>
    </source>
</evidence>
<feature type="transmembrane region" description="Helical" evidence="1">
    <location>
        <begin position="37"/>
        <end position="60"/>
    </location>
</feature>
<evidence type="ECO:0000313" key="2">
    <source>
        <dbReference type="EMBL" id="NOJ14180.1"/>
    </source>
</evidence>
<dbReference type="EMBL" id="VTXL01000013">
    <property type="protein sequence ID" value="NOJ14180.1"/>
    <property type="molecule type" value="Genomic_DNA"/>
</dbReference>
<sequence>MVELIFYLIAFSIIIYIFLLPTTIARRKDHPHTTAIATLNIVGSLFFGTGWLIALIWSLMNTERR</sequence>
<evidence type="ECO:0000313" key="3">
    <source>
        <dbReference type="Proteomes" id="UP000519158"/>
    </source>
</evidence>
<dbReference type="InterPro" id="IPR011223">
    <property type="entry name" value="UCP028770"/>
</dbReference>
<gene>
    <name evidence="2" type="ORF">F0234_15585</name>
</gene>
<dbReference type="Pfam" id="PF11742">
    <property type="entry name" value="DUF3302"/>
    <property type="match status" value="1"/>
</dbReference>
<proteinExistence type="predicted"/>
<dbReference type="Proteomes" id="UP000519158">
    <property type="component" value="Unassembled WGS sequence"/>
</dbReference>
<accession>A0A7Y4G116</accession>
<keyword evidence="1" id="KW-0472">Membrane</keyword>
<keyword evidence="1" id="KW-0812">Transmembrane</keyword>
<name>A0A7Y4G116_VIBSP</name>
<organism evidence="2 3">
    <name type="scientific">Vibrio splendidus</name>
    <dbReference type="NCBI Taxonomy" id="29497"/>
    <lineage>
        <taxon>Bacteria</taxon>
        <taxon>Pseudomonadati</taxon>
        <taxon>Pseudomonadota</taxon>
        <taxon>Gammaproteobacteria</taxon>
        <taxon>Vibrionales</taxon>
        <taxon>Vibrionaceae</taxon>
        <taxon>Vibrio</taxon>
    </lineage>
</organism>
<reference evidence="2 3" key="1">
    <citation type="submission" date="2019-09" db="EMBL/GenBank/DDBJ databases">
        <title>Draft genome sequencing and comparative genomics of hatchery-associated Vibrios.</title>
        <authorList>
            <person name="Kehlet-Delgado H."/>
            <person name="Mueller R.S."/>
        </authorList>
    </citation>
    <scope>NUCLEOTIDE SEQUENCE [LARGE SCALE GENOMIC DNA]</scope>
    <source>
        <strain evidence="2 3">99-70-13A3</strain>
    </source>
</reference>
<comment type="caution">
    <text evidence="2">The sequence shown here is derived from an EMBL/GenBank/DDBJ whole genome shotgun (WGS) entry which is preliminary data.</text>
</comment>
<protein>
    <submittedName>
        <fullName evidence="2">DUF3302 domain-containing protein</fullName>
    </submittedName>
</protein>
<dbReference type="AlphaFoldDB" id="A0A7Y4G116"/>
<keyword evidence="1" id="KW-1133">Transmembrane helix</keyword>